<protein>
    <submittedName>
        <fullName evidence="1">Uncharacterized protein</fullName>
    </submittedName>
</protein>
<dbReference type="Proteomes" id="UP001203410">
    <property type="component" value="Unassembled WGS sequence"/>
</dbReference>
<proteinExistence type="predicted"/>
<organism evidence="1 2">
    <name type="scientific">Sphingomonas caseinilyticus</name>
    <dbReference type="NCBI Taxonomy" id="2908205"/>
    <lineage>
        <taxon>Bacteria</taxon>
        <taxon>Pseudomonadati</taxon>
        <taxon>Pseudomonadota</taxon>
        <taxon>Alphaproteobacteria</taxon>
        <taxon>Sphingomonadales</taxon>
        <taxon>Sphingomonadaceae</taxon>
        <taxon>Sphingomonas</taxon>
    </lineage>
</organism>
<sequence>MSADDERAFHLERAAQCRKMAEEASDPAVQRLHEQLAEFHEAEANRELTELAELAANEDEL</sequence>
<comment type="caution">
    <text evidence="1">The sequence shown here is derived from an EMBL/GenBank/DDBJ whole genome shotgun (WGS) entry which is preliminary data.</text>
</comment>
<evidence type="ECO:0000313" key="2">
    <source>
        <dbReference type="Proteomes" id="UP001203410"/>
    </source>
</evidence>
<gene>
    <name evidence="1" type="ORF">LZ496_04885</name>
</gene>
<accession>A0ABT0RT66</accession>
<reference evidence="1 2" key="1">
    <citation type="submission" date="2022-05" db="EMBL/GenBank/DDBJ databases">
        <authorList>
            <person name="Jo J.-H."/>
            <person name="Im W.-T."/>
        </authorList>
    </citation>
    <scope>NUCLEOTIDE SEQUENCE [LARGE SCALE GENOMIC DNA]</scope>
    <source>
        <strain evidence="1 2">NSE70-1</strain>
    </source>
</reference>
<evidence type="ECO:0000313" key="1">
    <source>
        <dbReference type="EMBL" id="MCL6698121.1"/>
    </source>
</evidence>
<keyword evidence="2" id="KW-1185">Reference proteome</keyword>
<dbReference type="EMBL" id="JAMGBA010000001">
    <property type="protein sequence ID" value="MCL6698121.1"/>
    <property type="molecule type" value="Genomic_DNA"/>
</dbReference>
<name>A0ABT0RT66_9SPHN</name>
<dbReference type="RefSeq" id="WP_249903460.1">
    <property type="nucleotide sequence ID" value="NZ_JAMGBA010000001.1"/>
</dbReference>